<feature type="region of interest" description="Disordered" evidence="4">
    <location>
        <begin position="1"/>
        <end position="21"/>
    </location>
</feature>
<dbReference type="InterPro" id="IPR011711">
    <property type="entry name" value="GntR_C"/>
</dbReference>
<reference evidence="6 7" key="1">
    <citation type="submission" date="2020-10" db="EMBL/GenBank/DDBJ databases">
        <title>Aquamicrobium zhengzhouensis sp. nov., a exopolysaccharide producing bacterium isolated from farmland soil.</title>
        <authorList>
            <person name="Wang X."/>
        </authorList>
    </citation>
    <scope>NUCLEOTIDE SEQUENCE [LARGE SCALE GENOMIC DNA]</scope>
    <source>
        <strain evidence="7">cd-1</strain>
    </source>
</reference>
<dbReference type="SMART" id="SM00895">
    <property type="entry name" value="FCD"/>
    <property type="match status" value="1"/>
</dbReference>
<organism evidence="6 7">
    <name type="scientific">Aquamicrobium zhengzhouense</name>
    <dbReference type="NCBI Taxonomy" id="2781738"/>
    <lineage>
        <taxon>Bacteria</taxon>
        <taxon>Pseudomonadati</taxon>
        <taxon>Pseudomonadota</taxon>
        <taxon>Alphaproteobacteria</taxon>
        <taxon>Hyphomicrobiales</taxon>
        <taxon>Phyllobacteriaceae</taxon>
        <taxon>Aquamicrobium</taxon>
    </lineage>
</organism>
<evidence type="ECO:0000256" key="2">
    <source>
        <dbReference type="ARBA" id="ARBA00023125"/>
    </source>
</evidence>
<dbReference type="InterPro" id="IPR036388">
    <property type="entry name" value="WH-like_DNA-bd_sf"/>
</dbReference>
<sequence>MQRETVEMTGDEPAEPGSTPRLYQRVYSILSQEIENGVLTPDDPITETGIATRFGISRAPARRALSELEASGHVGRNETRGYTARSGGWKAADTTNAASDQLSDDKLVSLPTWERIYGEVEAELIARISFATWRVNEAELARYYKVSRTVARDVIGRLQQSGLVQKDDRSRWYAPALAADHVGELYELRWVLEPVALEKAVPNLPADLLPRLRDNLVRAIAMGDQIGGGILDALEHDLHKELLGYCGNRALMQAITYPQSLLVAHRFLYRWTALLYEREPFLPEHLDIIDRLAAGKVAEAKSVLEAHLRISRERAIERIDLIAQGALPDPLPYLDQMG</sequence>
<evidence type="ECO:0000313" key="6">
    <source>
        <dbReference type="EMBL" id="MBI1621264.1"/>
    </source>
</evidence>
<dbReference type="Gene3D" id="1.10.10.10">
    <property type="entry name" value="Winged helix-like DNA-binding domain superfamily/Winged helix DNA-binding domain"/>
    <property type="match status" value="2"/>
</dbReference>
<dbReference type="RefSeq" id="WP_198476660.1">
    <property type="nucleotide sequence ID" value="NZ_JADGMQ010000007.1"/>
</dbReference>
<protein>
    <submittedName>
        <fullName evidence="6">GntR family transcriptional regulator</fullName>
    </submittedName>
</protein>
<proteinExistence type="predicted"/>
<evidence type="ECO:0000256" key="4">
    <source>
        <dbReference type="SAM" id="MobiDB-lite"/>
    </source>
</evidence>
<evidence type="ECO:0000259" key="5">
    <source>
        <dbReference type="PROSITE" id="PS50949"/>
    </source>
</evidence>
<keyword evidence="2" id="KW-0238">DNA-binding</keyword>
<dbReference type="PROSITE" id="PS50949">
    <property type="entry name" value="HTH_GNTR"/>
    <property type="match status" value="1"/>
</dbReference>
<dbReference type="InterPro" id="IPR000524">
    <property type="entry name" value="Tscrpt_reg_HTH_GntR"/>
</dbReference>
<feature type="domain" description="HTH gntR-type" evidence="5">
    <location>
        <begin position="20"/>
        <end position="87"/>
    </location>
</feature>
<gene>
    <name evidence="6" type="ORF">IOD40_11380</name>
</gene>
<keyword evidence="3" id="KW-0804">Transcription</keyword>
<evidence type="ECO:0000313" key="7">
    <source>
        <dbReference type="Proteomes" id="UP000601789"/>
    </source>
</evidence>
<dbReference type="Gene3D" id="1.20.120.530">
    <property type="entry name" value="GntR ligand-binding domain-like"/>
    <property type="match status" value="1"/>
</dbReference>
<dbReference type="SUPFAM" id="SSF48008">
    <property type="entry name" value="GntR ligand-binding domain-like"/>
    <property type="match status" value="1"/>
</dbReference>
<accession>A0ABS0SEP2</accession>
<dbReference type="PANTHER" id="PTHR43537:SF5">
    <property type="entry name" value="UXU OPERON TRANSCRIPTIONAL REGULATOR"/>
    <property type="match status" value="1"/>
</dbReference>
<evidence type="ECO:0000256" key="1">
    <source>
        <dbReference type="ARBA" id="ARBA00023015"/>
    </source>
</evidence>
<dbReference type="PANTHER" id="PTHR43537">
    <property type="entry name" value="TRANSCRIPTIONAL REGULATOR, GNTR FAMILY"/>
    <property type="match status" value="1"/>
</dbReference>
<dbReference type="Proteomes" id="UP000601789">
    <property type="component" value="Unassembled WGS sequence"/>
</dbReference>
<dbReference type="Pfam" id="PF07729">
    <property type="entry name" value="FCD"/>
    <property type="match status" value="1"/>
</dbReference>
<keyword evidence="1" id="KW-0805">Transcription regulation</keyword>
<dbReference type="InterPro" id="IPR008920">
    <property type="entry name" value="TF_FadR/GntR_C"/>
</dbReference>
<dbReference type="Pfam" id="PF00392">
    <property type="entry name" value="GntR"/>
    <property type="match status" value="1"/>
</dbReference>
<name>A0ABS0SEP2_9HYPH</name>
<evidence type="ECO:0000256" key="3">
    <source>
        <dbReference type="ARBA" id="ARBA00023163"/>
    </source>
</evidence>
<keyword evidence="7" id="KW-1185">Reference proteome</keyword>
<comment type="caution">
    <text evidence="6">The sequence shown here is derived from an EMBL/GenBank/DDBJ whole genome shotgun (WGS) entry which is preliminary data.</text>
</comment>
<dbReference type="SUPFAM" id="SSF46785">
    <property type="entry name" value="Winged helix' DNA-binding domain"/>
    <property type="match status" value="2"/>
</dbReference>
<dbReference type="SMART" id="SM00345">
    <property type="entry name" value="HTH_GNTR"/>
    <property type="match status" value="2"/>
</dbReference>
<dbReference type="EMBL" id="JADGMQ010000007">
    <property type="protein sequence ID" value="MBI1621264.1"/>
    <property type="molecule type" value="Genomic_DNA"/>
</dbReference>
<dbReference type="InterPro" id="IPR036390">
    <property type="entry name" value="WH_DNA-bd_sf"/>
</dbReference>